<dbReference type="Pfam" id="PF00664">
    <property type="entry name" value="ABC_membrane"/>
    <property type="match status" value="1"/>
</dbReference>
<dbReference type="GO" id="GO:0005524">
    <property type="term" value="F:ATP binding"/>
    <property type="evidence" value="ECO:0007669"/>
    <property type="project" value="UniProtKB-KW"/>
</dbReference>
<keyword evidence="8" id="KW-0547">Nucleotide-binding</keyword>
<dbReference type="EMBL" id="JAHLOQ010000027">
    <property type="protein sequence ID" value="MBU5336724.1"/>
    <property type="molecule type" value="Genomic_DNA"/>
</dbReference>
<keyword evidence="2 5" id="KW-0812">Transmembrane</keyword>
<dbReference type="Pfam" id="PF00005">
    <property type="entry name" value="ABC_tran"/>
    <property type="match status" value="1"/>
</dbReference>
<evidence type="ECO:0000256" key="2">
    <source>
        <dbReference type="ARBA" id="ARBA00022692"/>
    </source>
</evidence>
<protein>
    <submittedName>
        <fullName evidence="8">ABC transporter ATP-binding protein/permease</fullName>
    </submittedName>
</protein>
<dbReference type="InterPro" id="IPR011527">
    <property type="entry name" value="ABC1_TM_dom"/>
</dbReference>
<feature type="transmembrane region" description="Helical" evidence="5">
    <location>
        <begin position="320"/>
        <end position="339"/>
    </location>
</feature>
<feature type="transmembrane region" description="Helical" evidence="5">
    <location>
        <begin position="428"/>
        <end position="448"/>
    </location>
</feature>
<organism evidence="8 9">
    <name type="scientific">Intestinibacter bartlettii</name>
    <dbReference type="NCBI Taxonomy" id="261299"/>
    <lineage>
        <taxon>Bacteria</taxon>
        <taxon>Bacillati</taxon>
        <taxon>Bacillota</taxon>
        <taxon>Clostridia</taxon>
        <taxon>Peptostreptococcales</taxon>
        <taxon>Peptostreptococcaceae</taxon>
        <taxon>Intestinibacter</taxon>
    </lineage>
</organism>
<evidence type="ECO:0000256" key="1">
    <source>
        <dbReference type="ARBA" id="ARBA00004141"/>
    </source>
</evidence>
<dbReference type="PROSITE" id="PS50929">
    <property type="entry name" value="ABC_TM1F"/>
    <property type="match status" value="1"/>
</dbReference>
<name>A0ABS6DY62_9FIRM</name>
<dbReference type="PROSITE" id="PS00211">
    <property type="entry name" value="ABC_TRANSPORTER_1"/>
    <property type="match status" value="1"/>
</dbReference>
<keyword evidence="3 5" id="KW-1133">Transmembrane helix</keyword>
<dbReference type="SMART" id="SM00382">
    <property type="entry name" value="AAA"/>
    <property type="match status" value="1"/>
</dbReference>
<evidence type="ECO:0000259" key="7">
    <source>
        <dbReference type="PROSITE" id="PS50929"/>
    </source>
</evidence>
<feature type="transmembrane region" description="Helical" evidence="5">
    <location>
        <begin position="345"/>
        <end position="367"/>
    </location>
</feature>
<dbReference type="RefSeq" id="WP_216570356.1">
    <property type="nucleotide sequence ID" value="NZ_JAHLOQ010000027.1"/>
</dbReference>
<evidence type="ECO:0000259" key="6">
    <source>
        <dbReference type="PROSITE" id="PS50893"/>
    </source>
</evidence>
<feature type="domain" description="ABC transporter" evidence="6">
    <location>
        <begin position="523"/>
        <end position="758"/>
    </location>
</feature>
<dbReference type="InterPro" id="IPR003439">
    <property type="entry name" value="ABC_transporter-like_ATP-bd"/>
</dbReference>
<dbReference type="Proteomes" id="UP001196301">
    <property type="component" value="Unassembled WGS sequence"/>
</dbReference>
<sequence>MTKLFKYLKQSWVAIFTILILLGLQATTELSLPTYTSNIVNVGIQQSGIENATIKAIRESEMDKLTTFMNDSDKKKVLDNYKLVNKDNLSTEEFNNYKEEYPIIKNESLYVLNTKDKDTIEKLSDILAKPMLIVYNLENSSEGNKLTDSMMSKMMGQNNMAANQANMDMSQMAKFMDADGNLDMFAYINAMPKEQKEEMLSKMDDQFVNLPEAMLDQGAITFVKAEYTAIGVDTDSLQMNYIFMTGLKMIGLTIISVICSVTVGFIAARVAATLGKNLRAMTFKKVMNFSKKEISEFSTASLITRSTNDIQQIQQMMVMMLRMVFFAPFMAIGGIIKALNTNLSMSWIIALGVVCVFGIVLVMFTVVMPKFKILQNLVDRLNLVTREILTGLGVIRAFSNEKFEEERFDVANKDLTKVNMFVNRMMSCMMPAMMLIMNLISILIVWVGAKNVDLGTIQVGDMMAFIQYTMQIVMSFLMISMISVMMPRAAVSANRIDEVLTTDISIKEADKVEEFDNDKKGLVEFKNVSFKYPDADEKILHDISFTAKPGQTTAFIGSTGSGKSTLINLIPRFYDVTEGEIKVDGVNVKNASIHDLRERIGYVPQKGVLFSGTIDSNIKYGNKTASEEVVETASRVAQATEFIDSKPDRYETPIAQGGSNVSGGQKQRLSIARAIAKEPEIYIFDDSFSALDFKTDAKLRKALKEETGDATVLIVAQRISTILHAEQIVVLDEGKVVGIGNHKQLLKNCEVYKEIALSQLSKEELENE</sequence>
<gene>
    <name evidence="8" type="ORF">KQI20_09765</name>
</gene>
<evidence type="ECO:0000313" key="9">
    <source>
        <dbReference type="Proteomes" id="UP001196301"/>
    </source>
</evidence>
<feature type="transmembrane region" description="Helical" evidence="5">
    <location>
        <begin position="249"/>
        <end position="272"/>
    </location>
</feature>
<comment type="caution">
    <text evidence="8">The sequence shown here is derived from an EMBL/GenBank/DDBJ whole genome shotgun (WGS) entry which is preliminary data.</text>
</comment>
<dbReference type="InterPro" id="IPR039421">
    <property type="entry name" value="Type_1_exporter"/>
</dbReference>
<dbReference type="PANTHER" id="PTHR24221:SF276">
    <property type="entry name" value="ABC TRANSPORTER, ATP-BINDING_PERMEASE PROTEIN"/>
    <property type="match status" value="1"/>
</dbReference>
<dbReference type="CDD" id="cd18548">
    <property type="entry name" value="ABC_6TM_Tm287_like"/>
    <property type="match status" value="1"/>
</dbReference>
<keyword evidence="9" id="KW-1185">Reference proteome</keyword>
<comment type="subcellular location">
    <subcellularLocation>
        <location evidence="1">Membrane</location>
        <topology evidence="1">Multi-pass membrane protein</topology>
    </subcellularLocation>
</comment>
<dbReference type="InterPro" id="IPR017871">
    <property type="entry name" value="ABC_transporter-like_CS"/>
</dbReference>
<evidence type="ECO:0000313" key="8">
    <source>
        <dbReference type="EMBL" id="MBU5336724.1"/>
    </source>
</evidence>
<keyword evidence="8" id="KW-0067">ATP-binding</keyword>
<reference evidence="8 9" key="1">
    <citation type="submission" date="2021-06" db="EMBL/GenBank/DDBJ databases">
        <authorList>
            <person name="Sun Q."/>
            <person name="Li D."/>
        </authorList>
    </citation>
    <scope>NUCLEOTIDE SEQUENCE [LARGE SCALE GENOMIC DNA]</scope>
    <source>
        <strain evidence="8 9">N19</strain>
    </source>
</reference>
<dbReference type="PANTHER" id="PTHR24221">
    <property type="entry name" value="ATP-BINDING CASSETTE SUB-FAMILY B"/>
    <property type="match status" value="1"/>
</dbReference>
<evidence type="ECO:0000256" key="5">
    <source>
        <dbReference type="SAM" id="Phobius"/>
    </source>
</evidence>
<proteinExistence type="predicted"/>
<evidence type="ECO:0000256" key="4">
    <source>
        <dbReference type="ARBA" id="ARBA00023136"/>
    </source>
</evidence>
<dbReference type="InterPro" id="IPR003593">
    <property type="entry name" value="AAA+_ATPase"/>
</dbReference>
<evidence type="ECO:0000256" key="3">
    <source>
        <dbReference type="ARBA" id="ARBA00022989"/>
    </source>
</evidence>
<keyword evidence="4 5" id="KW-0472">Membrane</keyword>
<accession>A0ABS6DY62</accession>
<dbReference type="PROSITE" id="PS50893">
    <property type="entry name" value="ABC_TRANSPORTER_2"/>
    <property type="match status" value="1"/>
</dbReference>
<feature type="domain" description="ABC transmembrane type-1" evidence="7">
    <location>
        <begin position="246"/>
        <end position="488"/>
    </location>
</feature>
<feature type="transmembrane region" description="Helical" evidence="5">
    <location>
        <begin position="468"/>
        <end position="486"/>
    </location>
</feature>